<feature type="transmembrane region" description="Helical" evidence="11">
    <location>
        <begin position="183"/>
        <end position="204"/>
    </location>
</feature>
<keyword evidence="5 11" id="KW-0812">Transmembrane</keyword>
<dbReference type="PROSITE" id="PS00428">
    <property type="entry name" value="FTSW_RODA_SPOVE"/>
    <property type="match status" value="1"/>
</dbReference>
<keyword evidence="8 11" id="KW-1133">Transmembrane helix</keyword>
<accession>A0A1Z5HUW7</accession>
<keyword evidence="13" id="KW-1185">Reference proteome</keyword>
<evidence type="ECO:0000256" key="10">
    <source>
        <dbReference type="ARBA" id="ARBA00023316"/>
    </source>
</evidence>
<keyword evidence="7 11" id="KW-0573">Peptidoglycan synthesis</keyword>
<evidence type="ECO:0000256" key="8">
    <source>
        <dbReference type="ARBA" id="ARBA00022989"/>
    </source>
</evidence>
<evidence type="ECO:0000256" key="6">
    <source>
        <dbReference type="ARBA" id="ARBA00022960"/>
    </source>
</evidence>
<keyword evidence="12" id="KW-0132">Cell division</keyword>
<dbReference type="Pfam" id="PF01098">
    <property type="entry name" value="FTSW_RODA_SPOVE"/>
    <property type="match status" value="1"/>
</dbReference>
<dbReference type="GO" id="GO:0005886">
    <property type="term" value="C:plasma membrane"/>
    <property type="evidence" value="ECO:0007669"/>
    <property type="project" value="UniProtKB-SubCell"/>
</dbReference>
<keyword evidence="9 11" id="KW-0472">Membrane</keyword>
<dbReference type="InterPro" id="IPR011923">
    <property type="entry name" value="RodA/MrdB"/>
</dbReference>
<dbReference type="GO" id="GO:0008360">
    <property type="term" value="P:regulation of cell shape"/>
    <property type="evidence" value="ECO:0007669"/>
    <property type="project" value="UniProtKB-KW"/>
</dbReference>
<feature type="transmembrane region" description="Helical" evidence="11">
    <location>
        <begin position="12"/>
        <end position="36"/>
    </location>
</feature>
<dbReference type="GO" id="GO:0015648">
    <property type="term" value="F:lipid-linked peptidoglycan transporter activity"/>
    <property type="evidence" value="ECO:0007669"/>
    <property type="project" value="TreeGrafter"/>
</dbReference>
<dbReference type="GO" id="GO:0009252">
    <property type="term" value="P:peptidoglycan biosynthetic process"/>
    <property type="evidence" value="ECO:0007669"/>
    <property type="project" value="UniProtKB-UniRule"/>
</dbReference>
<dbReference type="PANTHER" id="PTHR30474:SF1">
    <property type="entry name" value="PEPTIDOGLYCAN GLYCOSYLTRANSFERASE MRDB"/>
    <property type="match status" value="1"/>
</dbReference>
<evidence type="ECO:0000313" key="13">
    <source>
        <dbReference type="Proteomes" id="UP000197032"/>
    </source>
</evidence>
<name>A0A1Z5HUW7_9FIRM</name>
<dbReference type="OrthoDB" id="9812661at2"/>
<comment type="catalytic activity">
    <reaction evidence="11">
        <text>[GlcNAc-(1-&gt;4)-Mur2Ac(oyl-L-Ala-gamma-D-Glu-L-Lys-D-Ala-D-Ala)](n)-di-trans,octa-cis-undecaprenyl diphosphate + beta-D-GlcNAc-(1-&gt;4)-Mur2Ac(oyl-L-Ala-gamma-D-Glu-L-Lys-D-Ala-D-Ala)-di-trans,octa-cis-undecaprenyl diphosphate = [GlcNAc-(1-&gt;4)-Mur2Ac(oyl-L-Ala-gamma-D-Glu-L-Lys-D-Ala-D-Ala)](n+1)-di-trans,octa-cis-undecaprenyl diphosphate + di-trans,octa-cis-undecaprenyl diphosphate + H(+)</text>
        <dbReference type="Rhea" id="RHEA:23708"/>
        <dbReference type="Rhea" id="RHEA-COMP:9602"/>
        <dbReference type="Rhea" id="RHEA-COMP:9603"/>
        <dbReference type="ChEBI" id="CHEBI:15378"/>
        <dbReference type="ChEBI" id="CHEBI:58405"/>
        <dbReference type="ChEBI" id="CHEBI:60033"/>
        <dbReference type="ChEBI" id="CHEBI:78435"/>
        <dbReference type="EC" id="2.4.99.28"/>
    </reaction>
</comment>
<keyword evidence="6 11" id="KW-0133">Cell shape</keyword>
<evidence type="ECO:0000256" key="7">
    <source>
        <dbReference type="ARBA" id="ARBA00022984"/>
    </source>
</evidence>
<keyword evidence="4 11" id="KW-0808">Transferase</keyword>
<feature type="transmembrane region" description="Helical" evidence="11">
    <location>
        <begin position="48"/>
        <end position="67"/>
    </location>
</feature>
<dbReference type="PANTHER" id="PTHR30474">
    <property type="entry name" value="CELL CYCLE PROTEIN"/>
    <property type="match status" value="1"/>
</dbReference>
<proteinExistence type="inferred from homology"/>
<dbReference type="EMBL" id="BDGJ01000126">
    <property type="protein sequence ID" value="GAW93326.1"/>
    <property type="molecule type" value="Genomic_DNA"/>
</dbReference>
<feature type="transmembrane region" description="Helical" evidence="11">
    <location>
        <begin position="311"/>
        <end position="336"/>
    </location>
</feature>
<dbReference type="InterPro" id="IPR001182">
    <property type="entry name" value="FtsW/RodA"/>
</dbReference>
<evidence type="ECO:0000256" key="9">
    <source>
        <dbReference type="ARBA" id="ARBA00023136"/>
    </source>
</evidence>
<gene>
    <name evidence="11" type="primary">rodA</name>
    <name evidence="12" type="ORF">KKC1_24630</name>
</gene>
<feature type="transmembrane region" description="Helical" evidence="11">
    <location>
        <begin position="74"/>
        <end position="91"/>
    </location>
</feature>
<dbReference type="GO" id="GO:0071555">
    <property type="term" value="P:cell wall organization"/>
    <property type="evidence" value="ECO:0007669"/>
    <property type="project" value="UniProtKB-KW"/>
</dbReference>
<keyword evidence="2 11" id="KW-1003">Cell membrane</keyword>
<feature type="transmembrane region" description="Helical" evidence="11">
    <location>
        <begin position="160"/>
        <end position="176"/>
    </location>
</feature>
<keyword evidence="3 11" id="KW-0328">Glycosyltransferase</keyword>
<organism evidence="12 13">
    <name type="scientific">Calderihabitans maritimus</name>
    <dbReference type="NCBI Taxonomy" id="1246530"/>
    <lineage>
        <taxon>Bacteria</taxon>
        <taxon>Bacillati</taxon>
        <taxon>Bacillota</taxon>
        <taxon>Clostridia</taxon>
        <taxon>Neomoorellales</taxon>
        <taxon>Calderihabitantaceae</taxon>
        <taxon>Calderihabitans</taxon>
    </lineage>
</organism>
<dbReference type="GO" id="GO:0008955">
    <property type="term" value="F:peptidoglycan glycosyltransferase activity"/>
    <property type="evidence" value="ECO:0007669"/>
    <property type="project" value="UniProtKB-UniRule"/>
</dbReference>
<dbReference type="GO" id="GO:0032153">
    <property type="term" value="C:cell division site"/>
    <property type="evidence" value="ECO:0007669"/>
    <property type="project" value="TreeGrafter"/>
</dbReference>
<dbReference type="GO" id="GO:0051301">
    <property type="term" value="P:cell division"/>
    <property type="evidence" value="ECO:0007669"/>
    <property type="project" value="UniProtKB-KW"/>
</dbReference>
<evidence type="ECO:0000256" key="4">
    <source>
        <dbReference type="ARBA" id="ARBA00022679"/>
    </source>
</evidence>
<dbReference type="RefSeq" id="WP_088554488.1">
    <property type="nucleotide sequence ID" value="NZ_BDGJ01000126.1"/>
</dbReference>
<evidence type="ECO:0000256" key="11">
    <source>
        <dbReference type="HAMAP-Rule" id="MF_02079"/>
    </source>
</evidence>
<comment type="caution">
    <text evidence="12">The sequence shown here is derived from an EMBL/GenBank/DDBJ whole genome shotgun (WGS) entry which is preliminary data.</text>
</comment>
<evidence type="ECO:0000256" key="2">
    <source>
        <dbReference type="ARBA" id="ARBA00022475"/>
    </source>
</evidence>
<protein>
    <recommendedName>
        <fullName evidence="11">Peptidoglycan glycosyltransferase RodA</fullName>
        <shortName evidence="11">PGT</shortName>
        <ecNumber evidence="11">2.4.99.28</ecNumber>
    </recommendedName>
    <alternativeName>
        <fullName evidence="11">Cell elongation protein RodA</fullName>
    </alternativeName>
    <alternativeName>
        <fullName evidence="11">Cell wall polymerase</fullName>
    </alternativeName>
    <alternativeName>
        <fullName evidence="11">Peptidoglycan polymerase</fullName>
        <shortName evidence="11">PG polymerase</shortName>
    </alternativeName>
</protein>
<dbReference type="EC" id="2.4.99.28" evidence="11"/>
<feature type="transmembrane region" description="Helical" evidence="11">
    <location>
        <begin position="282"/>
        <end position="299"/>
    </location>
</feature>
<dbReference type="NCBIfam" id="TIGR02210">
    <property type="entry name" value="rodA_shape"/>
    <property type="match status" value="1"/>
</dbReference>
<dbReference type="InterPro" id="IPR018365">
    <property type="entry name" value="Cell_cycle_FtsW-rel_CS"/>
</dbReference>
<feature type="transmembrane region" description="Helical" evidence="11">
    <location>
        <begin position="348"/>
        <end position="371"/>
    </location>
</feature>
<comment type="subcellular location">
    <subcellularLocation>
        <location evidence="11">Cell membrane</location>
        <topology evidence="11">Multi-pass membrane protein</topology>
    </subcellularLocation>
    <subcellularLocation>
        <location evidence="1">Membrane</location>
        <topology evidence="1">Multi-pass membrane protein</topology>
    </subcellularLocation>
</comment>
<dbReference type="HAMAP" id="MF_02079">
    <property type="entry name" value="PGT_RodA"/>
    <property type="match status" value="1"/>
</dbReference>
<reference evidence="13" key="1">
    <citation type="journal article" date="2017" name="Appl. Environ. Microbiol.">
        <title>Genomic analysis of Calderihabitans maritimus KKC1, a thermophilic hydrogenogenic carboxydotrophic bacterium isolated from marine sediment.</title>
        <authorList>
            <person name="Omae K."/>
            <person name="Yoneda Y."/>
            <person name="Fukuyama Y."/>
            <person name="Yoshida T."/>
            <person name="Sako Y."/>
        </authorList>
    </citation>
    <scope>NUCLEOTIDE SEQUENCE [LARGE SCALE GENOMIC DNA]</scope>
    <source>
        <strain evidence="13">KKC1</strain>
    </source>
</reference>
<evidence type="ECO:0000313" key="12">
    <source>
        <dbReference type="EMBL" id="GAW93326.1"/>
    </source>
</evidence>
<sequence length="378" mass="41872">MLERRLLRNLDYLFIGNIIFILAASLVVLTSASSNVTSDPLYFVKKQLVWIIFGIFAAGVMAAINYAQLVNYTRFLYVANLLMLLAVLFIGKEAKGAERWIQLGPFLFQPSEFSKIILIVTLAHFLEQRKGKLERLRDLLPAFVHVGIPMLFIMKQPDLGTSLVLMAILFGMLYIAGARPALLIGIIAAGIAVILLALFLHYQFGLPIPLKDYQLMRLVVFLNPYNDGQGGRGAGYHIIQSQVAIGSGHIWGKGWNRGSQVQLNFLPEHHTDFIFSVVGEEFGFIGAVFLLSLYFSLLYRAMKIALNAKDVFGVLLVTGVVSMFAFHILVNVGMTIGVMPITGLPLPLFSYGGSSMLTNMLALGLVLSVNLRRQKIVF</sequence>
<evidence type="ECO:0000256" key="3">
    <source>
        <dbReference type="ARBA" id="ARBA00022676"/>
    </source>
</evidence>
<keyword evidence="10 11" id="KW-0961">Cell wall biogenesis/degradation</keyword>
<comment type="function">
    <text evidence="11">Peptidoglycan polymerase that is essential for cell wall elongation.</text>
</comment>
<evidence type="ECO:0000256" key="1">
    <source>
        <dbReference type="ARBA" id="ARBA00004141"/>
    </source>
</evidence>
<keyword evidence="12" id="KW-0131">Cell cycle</keyword>
<dbReference type="AlphaFoldDB" id="A0A1Z5HUW7"/>
<comment type="similarity">
    <text evidence="11">Belongs to the SEDS family. MrdB/RodA subfamily.</text>
</comment>
<evidence type="ECO:0000256" key="5">
    <source>
        <dbReference type="ARBA" id="ARBA00022692"/>
    </source>
</evidence>
<dbReference type="UniPathway" id="UPA00219"/>
<dbReference type="Proteomes" id="UP000197032">
    <property type="component" value="Unassembled WGS sequence"/>
</dbReference>
<comment type="pathway">
    <text evidence="11">Cell wall biogenesis; peptidoglycan biosynthesis.</text>
</comment>